<feature type="transmembrane region" description="Helical" evidence="2">
    <location>
        <begin position="50"/>
        <end position="72"/>
    </location>
</feature>
<organism evidence="3 4">
    <name type="scientific">Puccinia graminis f. sp. tritici</name>
    <dbReference type="NCBI Taxonomy" id="56615"/>
    <lineage>
        <taxon>Eukaryota</taxon>
        <taxon>Fungi</taxon>
        <taxon>Dikarya</taxon>
        <taxon>Basidiomycota</taxon>
        <taxon>Pucciniomycotina</taxon>
        <taxon>Pucciniomycetes</taxon>
        <taxon>Pucciniales</taxon>
        <taxon>Pucciniaceae</taxon>
        <taxon>Puccinia</taxon>
    </lineage>
</organism>
<reference evidence="3 4" key="1">
    <citation type="submission" date="2019-05" db="EMBL/GenBank/DDBJ databases">
        <title>Emergence of the Ug99 lineage of the wheat stem rust pathogen through somatic hybridization.</title>
        <authorList>
            <person name="Li F."/>
            <person name="Upadhyaya N.M."/>
            <person name="Sperschneider J."/>
            <person name="Matny O."/>
            <person name="Nguyen-Phuc H."/>
            <person name="Mago R."/>
            <person name="Raley C."/>
            <person name="Miller M.E."/>
            <person name="Silverstein K.A.T."/>
            <person name="Henningsen E."/>
            <person name="Hirsch C.D."/>
            <person name="Visser B."/>
            <person name="Pretorius Z.A."/>
            <person name="Steffenson B.J."/>
            <person name="Schwessinger B."/>
            <person name="Dodds P.N."/>
            <person name="Figueroa M."/>
        </authorList>
    </citation>
    <scope>NUCLEOTIDE SEQUENCE [LARGE SCALE GENOMIC DNA]</scope>
    <source>
        <strain evidence="3">21-0</strain>
    </source>
</reference>
<dbReference type="AlphaFoldDB" id="A0A5B0LJR8"/>
<keyword evidence="2" id="KW-0812">Transmembrane</keyword>
<dbReference type="Proteomes" id="UP000324748">
    <property type="component" value="Unassembled WGS sequence"/>
</dbReference>
<keyword evidence="2" id="KW-0472">Membrane</keyword>
<keyword evidence="1" id="KW-0175">Coiled coil</keyword>
<evidence type="ECO:0000313" key="4">
    <source>
        <dbReference type="Proteomes" id="UP000324748"/>
    </source>
</evidence>
<proteinExistence type="predicted"/>
<evidence type="ECO:0000313" key="3">
    <source>
        <dbReference type="EMBL" id="KAA1064575.1"/>
    </source>
</evidence>
<dbReference type="EMBL" id="VSWC01000197">
    <property type="protein sequence ID" value="KAA1064575.1"/>
    <property type="molecule type" value="Genomic_DNA"/>
</dbReference>
<name>A0A5B0LJR8_PUCGR</name>
<gene>
    <name evidence="3" type="ORF">PGT21_050062</name>
</gene>
<protein>
    <submittedName>
        <fullName evidence="3">Uncharacterized protein</fullName>
    </submittedName>
</protein>
<keyword evidence="4" id="KW-1185">Reference proteome</keyword>
<accession>A0A5B0LJR8</accession>
<evidence type="ECO:0000256" key="1">
    <source>
        <dbReference type="SAM" id="Coils"/>
    </source>
</evidence>
<evidence type="ECO:0000256" key="2">
    <source>
        <dbReference type="SAM" id="Phobius"/>
    </source>
</evidence>
<dbReference type="OrthoDB" id="10327980at2759"/>
<keyword evidence="2" id="KW-1133">Transmembrane helix</keyword>
<comment type="caution">
    <text evidence="3">The sequence shown here is derived from an EMBL/GenBank/DDBJ whole genome shotgun (WGS) entry which is preliminary data.</text>
</comment>
<feature type="coiled-coil region" evidence="1">
    <location>
        <begin position="74"/>
        <end position="126"/>
    </location>
</feature>
<sequence length="146" mass="16467">MSENNQPAPAAGSSVGWPAVATFLFNLIPQMSENNKQLAFQILSNFLSKITDTMICVGALTFVLIVFIRGSFASQDSTKQLKQLEDKLTEQIKQHKEQMDQQRALLDRLEKTLAQERQDHRLALLELVHRLLPQTKHLAGQGQQTL</sequence>